<protein>
    <submittedName>
        <fullName evidence="1">Uncharacterized protein</fullName>
    </submittedName>
</protein>
<dbReference type="EMBL" id="JHEG02000058">
    <property type="protein sequence ID" value="KIE09183.1"/>
    <property type="molecule type" value="Genomic_DNA"/>
</dbReference>
<gene>
    <name evidence="1" type="ORF">DA73_0232765</name>
</gene>
<accession>A0A0C1R026</accession>
<dbReference type="AlphaFoldDB" id="A0A0C1R026"/>
<comment type="caution">
    <text evidence="1">The sequence shown here is derived from an EMBL/GenBank/DDBJ whole genome shotgun (WGS) entry which is preliminary data.</text>
</comment>
<reference evidence="1" key="1">
    <citation type="journal article" date="2015" name="Genome Announc.">
        <title>Draft Genome Sequence of Tolypothrix boutellei Strain VB521301.</title>
        <authorList>
            <person name="Chandrababunaidu M.M."/>
            <person name="Singh D."/>
            <person name="Sen D."/>
            <person name="Bhan S."/>
            <person name="Das S."/>
            <person name="Gupta A."/>
            <person name="Adhikary S.P."/>
            <person name="Tripathy S."/>
        </authorList>
    </citation>
    <scope>NUCLEOTIDE SEQUENCE</scope>
    <source>
        <strain evidence="1">VB521301</strain>
    </source>
</reference>
<sequence length="172" mass="19222">MFCCVFTLKTRNRAYDGKMAKVTVTLYIEEDDKEALQKLADAEERSLSQMAVLILKQRLKPSQAEGKSRQLKVQVRNDATVKQPGVSDSSAQYRTNGGEVKPKGNVRLTAAYLQPQELQELAQRVVELENAADGSELKFKVQIELDGGSQLSDDAMAQLKEILQEISEDFQI</sequence>
<dbReference type="STRING" id="1479485.DA73_0232765"/>
<organism evidence="1">
    <name type="scientific">Tolypothrix bouteillei VB521301</name>
    <dbReference type="NCBI Taxonomy" id="1479485"/>
    <lineage>
        <taxon>Bacteria</taxon>
        <taxon>Bacillati</taxon>
        <taxon>Cyanobacteriota</taxon>
        <taxon>Cyanophyceae</taxon>
        <taxon>Nostocales</taxon>
        <taxon>Tolypothrichaceae</taxon>
        <taxon>Tolypothrix</taxon>
    </lineage>
</organism>
<proteinExistence type="predicted"/>
<name>A0A0C1R026_9CYAN</name>
<evidence type="ECO:0000313" key="1">
    <source>
        <dbReference type="EMBL" id="KIE09183.1"/>
    </source>
</evidence>